<reference evidence="2" key="1">
    <citation type="submission" date="2023-04" db="EMBL/GenBank/DDBJ databases">
        <title>Complete genome sequence of Temperatibacter marinus.</title>
        <authorList>
            <person name="Rong J.-C."/>
            <person name="Yi M.-L."/>
            <person name="Zhao Q."/>
        </authorList>
    </citation>
    <scope>NUCLEOTIDE SEQUENCE</scope>
    <source>
        <strain evidence="2">NBRC 110045</strain>
    </source>
</reference>
<feature type="signal peptide" evidence="1">
    <location>
        <begin position="1"/>
        <end position="20"/>
    </location>
</feature>
<dbReference type="RefSeq" id="WP_310797892.1">
    <property type="nucleotide sequence ID" value="NZ_CP123872.1"/>
</dbReference>
<feature type="chain" id="PRO_5041383323" evidence="1">
    <location>
        <begin position="21"/>
        <end position="170"/>
    </location>
</feature>
<evidence type="ECO:0000313" key="3">
    <source>
        <dbReference type="Proteomes" id="UP001268683"/>
    </source>
</evidence>
<gene>
    <name evidence="2" type="ORF">QGN29_10910</name>
</gene>
<dbReference type="Proteomes" id="UP001268683">
    <property type="component" value="Chromosome"/>
</dbReference>
<keyword evidence="3" id="KW-1185">Reference proteome</keyword>
<keyword evidence="1" id="KW-0732">Signal</keyword>
<protein>
    <submittedName>
        <fullName evidence="2">Uncharacterized protein</fullName>
    </submittedName>
</protein>
<organism evidence="2 3">
    <name type="scientific">Temperatibacter marinus</name>
    <dbReference type="NCBI Taxonomy" id="1456591"/>
    <lineage>
        <taxon>Bacteria</taxon>
        <taxon>Pseudomonadati</taxon>
        <taxon>Pseudomonadota</taxon>
        <taxon>Alphaproteobacteria</taxon>
        <taxon>Kordiimonadales</taxon>
        <taxon>Temperatibacteraceae</taxon>
        <taxon>Temperatibacter</taxon>
    </lineage>
</organism>
<accession>A0AA52EB27</accession>
<sequence length="170" mass="19441">MFRISITIILLTLFSQFSKASDTLQDWDTYTMGMKGCVDDPWTTMKLCLKTYLFYSLELREYKAYLEVVQMKNGEKILFIHAVNYPEKMPETIEILLPGSPDITARCGVINIPQLCLIAKGNAIQGILRKLFESSALTLTLNSSDDKHYSLSVMPWNNIPILYKKGLFKN</sequence>
<evidence type="ECO:0000313" key="2">
    <source>
        <dbReference type="EMBL" id="WND02057.1"/>
    </source>
</evidence>
<proteinExistence type="predicted"/>
<dbReference type="AlphaFoldDB" id="A0AA52EB27"/>
<name>A0AA52EB27_9PROT</name>
<dbReference type="KEGG" id="tmk:QGN29_10910"/>
<dbReference type="EMBL" id="CP123872">
    <property type="protein sequence ID" value="WND02057.1"/>
    <property type="molecule type" value="Genomic_DNA"/>
</dbReference>
<evidence type="ECO:0000256" key="1">
    <source>
        <dbReference type="SAM" id="SignalP"/>
    </source>
</evidence>